<dbReference type="EMBL" id="BART01035542">
    <property type="protein sequence ID" value="GAH15457.1"/>
    <property type="molecule type" value="Genomic_DNA"/>
</dbReference>
<name>X1D5J1_9ZZZZ</name>
<accession>X1D5J1</accession>
<evidence type="ECO:0000256" key="2">
    <source>
        <dbReference type="ARBA" id="ARBA00022679"/>
    </source>
</evidence>
<feature type="non-terminal residue" evidence="3">
    <location>
        <position position="1"/>
    </location>
</feature>
<dbReference type="SUPFAM" id="SSF53335">
    <property type="entry name" value="S-adenosyl-L-methionine-dependent methyltransferases"/>
    <property type="match status" value="1"/>
</dbReference>
<keyword evidence="1" id="KW-0489">Methyltransferase</keyword>
<comment type="caution">
    <text evidence="3">The sequence shown here is derived from an EMBL/GenBank/DDBJ whole genome shotgun (WGS) entry which is preliminary data.</text>
</comment>
<dbReference type="Gene3D" id="3.40.50.150">
    <property type="entry name" value="Vaccinia Virus protein VP39"/>
    <property type="match status" value="1"/>
</dbReference>
<proteinExistence type="predicted"/>
<reference evidence="3" key="1">
    <citation type="journal article" date="2014" name="Front. Microbiol.">
        <title>High frequency of phylogenetically diverse reductive dehalogenase-homologous genes in deep subseafloor sedimentary metagenomes.</title>
        <authorList>
            <person name="Kawai M."/>
            <person name="Futagami T."/>
            <person name="Toyoda A."/>
            <person name="Takaki Y."/>
            <person name="Nishi S."/>
            <person name="Hori S."/>
            <person name="Arai W."/>
            <person name="Tsubouchi T."/>
            <person name="Morono Y."/>
            <person name="Uchiyama I."/>
            <person name="Ito T."/>
            <person name="Fujiyama A."/>
            <person name="Inagaki F."/>
            <person name="Takami H."/>
        </authorList>
    </citation>
    <scope>NUCLEOTIDE SEQUENCE</scope>
    <source>
        <strain evidence="3">Expedition CK06-06</strain>
    </source>
</reference>
<dbReference type="GO" id="GO:0005886">
    <property type="term" value="C:plasma membrane"/>
    <property type="evidence" value="ECO:0007669"/>
    <property type="project" value="TreeGrafter"/>
</dbReference>
<organism evidence="3">
    <name type="scientific">marine sediment metagenome</name>
    <dbReference type="NCBI Taxonomy" id="412755"/>
    <lineage>
        <taxon>unclassified sequences</taxon>
        <taxon>metagenomes</taxon>
        <taxon>ecological metagenomes</taxon>
    </lineage>
</organism>
<evidence type="ECO:0000313" key="3">
    <source>
        <dbReference type="EMBL" id="GAH15457.1"/>
    </source>
</evidence>
<dbReference type="InterPro" id="IPR029063">
    <property type="entry name" value="SAM-dependent_MTases_sf"/>
</dbReference>
<dbReference type="PANTHER" id="PTHR40048:SF1">
    <property type="entry name" value="RHAMNOSYL O-METHYLTRANSFERASE"/>
    <property type="match status" value="1"/>
</dbReference>
<sequence length="168" mass="19276">EIGTNRGGMFYLLCSISSPNGIKISLDLPHSIFGNNDFVVEARNAQINKTFKEAKFINGDSRKKESKDQVKNILQGEKLDLLFIDGDHRYDSVSSDWEMYKDLVKDNGFIVFHDINDSERARAKKCEVGIFWKDLKGTKIEFNEKKYWAGIGIIINNEKMMKKDKNSS</sequence>
<dbReference type="GO" id="GO:0032259">
    <property type="term" value="P:methylation"/>
    <property type="evidence" value="ECO:0007669"/>
    <property type="project" value="UniProtKB-KW"/>
</dbReference>
<dbReference type="Pfam" id="PF13578">
    <property type="entry name" value="Methyltransf_24"/>
    <property type="match status" value="1"/>
</dbReference>
<evidence type="ECO:0000256" key="1">
    <source>
        <dbReference type="ARBA" id="ARBA00022603"/>
    </source>
</evidence>
<gene>
    <name evidence="3" type="ORF">S01H4_60314</name>
</gene>
<evidence type="ECO:0008006" key="4">
    <source>
        <dbReference type="Google" id="ProtNLM"/>
    </source>
</evidence>
<keyword evidence="2" id="KW-0808">Transferase</keyword>
<dbReference type="GO" id="GO:0008168">
    <property type="term" value="F:methyltransferase activity"/>
    <property type="evidence" value="ECO:0007669"/>
    <property type="project" value="UniProtKB-KW"/>
</dbReference>
<dbReference type="AlphaFoldDB" id="X1D5J1"/>
<dbReference type="PANTHER" id="PTHR40048">
    <property type="entry name" value="RHAMNOSYL O-METHYLTRANSFERASE"/>
    <property type="match status" value="1"/>
</dbReference>
<protein>
    <recommendedName>
        <fullName evidence="4">Class I SAM-dependent methyltransferase</fullName>
    </recommendedName>
</protein>